<gene>
    <name evidence="1" type="ORF">SAMN05192563_102469</name>
</gene>
<dbReference type="RefSeq" id="WP_093642277.1">
    <property type="nucleotide sequence ID" value="NZ_FPBH01000024.1"/>
</dbReference>
<protein>
    <submittedName>
        <fullName evidence="1">Uncharacterized protein</fullName>
    </submittedName>
</protein>
<name>A0A1I7EJA7_9BURK</name>
<reference evidence="1 2" key="1">
    <citation type="submission" date="2016-10" db="EMBL/GenBank/DDBJ databases">
        <authorList>
            <person name="de Groot N.N."/>
        </authorList>
    </citation>
    <scope>NUCLEOTIDE SEQUENCE [LARGE SCALE GENOMIC DNA]</scope>
    <source>
        <strain evidence="1 2">LMG 27731</strain>
    </source>
</reference>
<proteinExistence type="predicted"/>
<accession>A0A1I7EJA7</accession>
<dbReference type="Proteomes" id="UP000198844">
    <property type="component" value="Unassembled WGS sequence"/>
</dbReference>
<dbReference type="EMBL" id="FPBH01000024">
    <property type="protein sequence ID" value="SFU23999.1"/>
    <property type="molecule type" value="Genomic_DNA"/>
</dbReference>
<evidence type="ECO:0000313" key="1">
    <source>
        <dbReference type="EMBL" id="SFU23999.1"/>
    </source>
</evidence>
<sequence length="96" mass="10756">MQSGIRFEVNVCGGDFAHVQASFQEWRRQPDFDGRGRWMFEGKSGVRRLDPAVFDNTKAARLALERQCGPQDPYALAAHVSKPGRTLWIVMAAYGA</sequence>
<organism evidence="1 2">
    <name type="scientific">Paraburkholderia aspalathi</name>
    <dbReference type="NCBI Taxonomy" id="1324617"/>
    <lineage>
        <taxon>Bacteria</taxon>
        <taxon>Pseudomonadati</taxon>
        <taxon>Pseudomonadota</taxon>
        <taxon>Betaproteobacteria</taxon>
        <taxon>Burkholderiales</taxon>
        <taxon>Burkholderiaceae</taxon>
        <taxon>Paraburkholderia</taxon>
    </lineage>
</organism>
<dbReference type="AlphaFoldDB" id="A0A1I7EJA7"/>
<evidence type="ECO:0000313" key="2">
    <source>
        <dbReference type="Proteomes" id="UP000198844"/>
    </source>
</evidence>
<dbReference type="OrthoDB" id="9105243at2"/>